<protein>
    <submittedName>
        <fullName evidence="1">Uncharacterized protein</fullName>
    </submittedName>
</protein>
<reference evidence="1" key="1">
    <citation type="submission" date="2021-01" db="EMBL/GenBank/DDBJ databases">
        <authorList>
            <person name="Corre E."/>
            <person name="Pelletier E."/>
            <person name="Niang G."/>
            <person name="Scheremetjew M."/>
            <person name="Finn R."/>
            <person name="Kale V."/>
            <person name="Holt S."/>
            <person name="Cochrane G."/>
            <person name="Meng A."/>
            <person name="Brown T."/>
            <person name="Cohen L."/>
        </authorList>
    </citation>
    <scope>NUCLEOTIDE SEQUENCE</scope>
    <source>
        <strain evidence="1">NIES-381</strain>
    </source>
</reference>
<accession>A0A7S1NS03</accession>
<sequence length="141" mass="14938">MEEAKRAPGSVTVCPQGCLDPSDIALNTLGGGGLLAPKTGSRAWMGVPCVVIGPSVWRCCTPTHTHTHTHSGSTPLPCKVPSTSPRPPIVIVGDGASWATLNQDRRPGQYAAYSHSSLHADLTDFFTNYVKLNSFTISGFF</sequence>
<dbReference type="EMBL" id="HBGA01130584">
    <property type="protein sequence ID" value="CAD9037238.1"/>
    <property type="molecule type" value="Transcribed_RNA"/>
</dbReference>
<dbReference type="AlphaFoldDB" id="A0A7S1NS03"/>
<organism evidence="1">
    <name type="scientific">Eutreptiella gymnastica</name>
    <dbReference type="NCBI Taxonomy" id="73025"/>
    <lineage>
        <taxon>Eukaryota</taxon>
        <taxon>Discoba</taxon>
        <taxon>Euglenozoa</taxon>
        <taxon>Euglenida</taxon>
        <taxon>Spirocuta</taxon>
        <taxon>Euglenophyceae</taxon>
        <taxon>Eutreptiales</taxon>
        <taxon>Eutreptiaceae</taxon>
        <taxon>Eutreptiella</taxon>
    </lineage>
</organism>
<gene>
    <name evidence="1" type="ORF">EGYM00392_LOCUS48397</name>
</gene>
<proteinExistence type="predicted"/>
<evidence type="ECO:0000313" key="1">
    <source>
        <dbReference type="EMBL" id="CAD9037238.1"/>
    </source>
</evidence>
<name>A0A7S1NS03_9EUGL</name>